<evidence type="ECO:0000313" key="2">
    <source>
        <dbReference type="EMBL" id="CAB5219102.1"/>
    </source>
</evidence>
<evidence type="ECO:0008006" key="3">
    <source>
        <dbReference type="Google" id="ProtNLM"/>
    </source>
</evidence>
<dbReference type="EMBL" id="LR797820">
    <property type="protein sequence ID" value="CAB4241134.1"/>
    <property type="molecule type" value="Genomic_DNA"/>
</dbReference>
<protein>
    <recommendedName>
        <fullName evidence="3">DUF3150 domain-containing protein</fullName>
    </recommendedName>
</protein>
<gene>
    <name evidence="2" type="ORF">UFOVP228_25</name>
    <name evidence="1" type="ORF">UFOVP47_77</name>
</gene>
<proteinExistence type="predicted"/>
<dbReference type="EMBL" id="LR798273">
    <property type="protein sequence ID" value="CAB5219102.1"/>
    <property type="molecule type" value="Genomic_DNA"/>
</dbReference>
<name>A0A6J5TAE6_9CAUD</name>
<accession>A0A6J5TAE6</accession>
<sequence length="292" mass="32722">MANFNLNSVALICEFNVSVWTARKLDRAESDKVVEGAGAKSKGAARVNKNLFSGRTELEDIGKLVTEARNYVIDNTIPWSDAGQRMLIGSRFPKFDARVEDYRAEFYDKVNAFVDLYPTLITAQAMALGAMFNRAEFPPASEIAHKFAMNIGYLPVPTSGDIRVDIGNQAQDELRERLEKLSNQRVDNAVANVNQRFIDHLKRMADRLVTDIDDKTGEGKGRRYHDTLVTSAFELCDLANDYNITGDPLLSLARKTLEDALSGVTANTLREDPIKREDVRQTVTSILNRFQI</sequence>
<reference evidence="1" key="1">
    <citation type="submission" date="2020-05" db="EMBL/GenBank/DDBJ databases">
        <authorList>
            <person name="Chiriac C."/>
            <person name="Salcher M."/>
            <person name="Ghai R."/>
            <person name="Kavagutti S V."/>
        </authorList>
    </citation>
    <scope>NUCLEOTIDE SEQUENCE</scope>
</reference>
<evidence type="ECO:0000313" key="1">
    <source>
        <dbReference type="EMBL" id="CAB4241134.1"/>
    </source>
</evidence>
<organism evidence="1">
    <name type="scientific">uncultured Caudovirales phage</name>
    <dbReference type="NCBI Taxonomy" id="2100421"/>
    <lineage>
        <taxon>Viruses</taxon>
        <taxon>Duplodnaviria</taxon>
        <taxon>Heunggongvirae</taxon>
        <taxon>Uroviricota</taxon>
        <taxon>Caudoviricetes</taxon>
        <taxon>Peduoviridae</taxon>
        <taxon>Maltschvirus</taxon>
        <taxon>Maltschvirus maltsch</taxon>
    </lineage>
</organism>